<proteinExistence type="predicted"/>
<dbReference type="Proteomes" id="UP001558613">
    <property type="component" value="Unassembled WGS sequence"/>
</dbReference>
<organism evidence="1 2">
    <name type="scientific">Cirrhinus molitorella</name>
    <name type="common">mud carp</name>
    <dbReference type="NCBI Taxonomy" id="172907"/>
    <lineage>
        <taxon>Eukaryota</taxon>
        <taxon>Metazoa</taxon>
        <taxon>Chordata</taxon>
        <taxon>Craniata</taxon>
        <taxon>Vertebrata</taxon>
        <taxon>Euteleostomi</taxon>
        <taxon>Actinopterygii</taxon>
        <taxon>Neopterygii</taxon>
        <taxon>Teleostei</taxon>
        <taxon>Ostariophysi</taxon>
        <taxon>Cypriniformes</taxon>
        <taxon>Cyprinidae</taxon>
        <taxon>Labeoninae</taxon>
        <taxon>Labeonini</taxon>
        <taxon>Cirrhinus</taxon>
    </lineage>
</organism>
<accession>A0ABR3MEX0</accession>
<evidence type="ECO:0000313" key="2">
    <source>
        <dbReference type="Proteomes" id="UP001558613"/>
    </source>
</evidence>
<comment type="caution">
    <text evidence="1">The sequence shown here is derived from an EMBL/GenBank/DDBJ whole genome shotgun (WGS) entry which is preliminary data.</text>
</comment>
<dbReference type="EMBL" id="JAYMGO010000013">
    <property type="protein sequence ID" value="KAL1262539.1"/>
    <property type="molecule type" value="Genomic_DNA"/>
</dbReference>
<sequence>MVTLVHSSYDITFNITDFTHAHRQTCSNKQQRSGKNLTSPVLPVRVQLHGKCVRPHPHRGTRVLSRAEYLELRVRQ</sequence>
<reference evidence="1 2" key="1">
    <citation type="submission" date="2023-09" db="EMBL/GenBank/DDBJ databases">
        <authorList>
            <person name="Wang M."/>
        </authorList>
    </citation>
    <scope>NUCLEOTIDE SEQUENCE [LARGE SCALE GENOMIC DNA]</scope>
    <source>
        <strain evidence="1">GT-2023</strain>
        <tissue evidence="1">Liver</tissue>
    </source>
</reference>
<protein>
    <submittedName>
        <fullName evidence="1">Uncharacterized protein</fullName>
    </submittedName>
</protein>
<name>A0ABR3MEX0_9TELE</name>
<evidence type="ECO:0000313" key="1">
    <source>
        <dbReference type="EMBL" id="KAL1262539.1"/>
    </source>
</evidence>
<gene>
    <name evidence="1" type="ORF">QQF64_005278</name>
</gene>
<keyword evidence="2" id="KW-1185">Reference proteome</keyword>